<dbReference type="SUPFAM" id="SSF57667">
    <property type="entry name" value="beta-beta-alpha zinc fingers"/>
    <property type="match status" value="6"/>
</dbReference>
<feature type="region of interest" description="Disordered" evidence="13">
    <location>
        <begin position="642"/>
        <end position="689"/>
    </location>
</feature>
<dbReference type="PROSITE" id="PS50805">
    <property type="entry name" value="KRAB"/>
    <property type="match status" value="1"/>
</dbReference>
<feature type="domain" description="C2H2-type" evidence="14">
    <location>
        <begin position="414"/>
        <end position="441"/>
    </location>
</feature>
<dbReference type="FunFam" id="3.30.160.60:FF:000624">
    <property type="entry name" value="zinc finger protein 697"/>
    <property type="match status" value="1"/>
</dbReference>
<feature type="domain" description="C2H2-type" evidence="14">
    <location>
        <begin position="526"/>
        <end position="553"/>
    </location>
</feature>
<dbReference type="InterPro" id="IPR036051">
    <property type="entry name" value="KRAB_dom_sf"/>
</dbReference>
<dbReference type="GO" id="GO:0000978">
    <property type="term" value="F:RNA polymerase II cis-regulatory region sequence-specific DNA binding"/>
    <property type="evidence" value="ECO:0007669"/>
    <property type="project" value="TreeGrafter"/>
</dbReference>
<keyword evidence="17" id="KW-1185">Reference proteome</keyword>
<evidence type="ECO:0000256" key="6">
    <source>
        <dbReference type="ARBA" id="ARBA00022771"/>
    </source>
</evidence>
<dbReference type="AlphaFoldDB" id="A0A8C3RZI6"/>
<keyword evidence="8" id="KW-0805">Transcription regulation</keyword>
<dbReference type="GO" id="GO:0005634">
    <property type="term" value="C:nucleus"/>
    <property type="evidence" value="ECO:0007669"/>
    <property type="project" value="UniProtKB-SubCell"/>
</dbReference>
<comment type="subcellular location">
    <subcellularLocation>
        <location evidence="2">Nucleus</location>
    </subcellularLocation>
</comment>
<feature type="domain" description="C2H2-type" evidence="14">
    <location>
        <begin position="386"/>
        <end position="413"/>
    </location>
</feature>
<keyword evidence="5" id="KW-0677">Repeat</keyword>
<feature type="domain" description="C2H2-type" evidence="14">
    <location>
        <begin position="554"/>
        <end position="581"/>
    </location>
</feature>
<evidence type="ECO:0000256" key="12">
    <source>
        <dbReference type="PROSITE-ProRule" id="PRU00042"/>
    </source>
</evidence>
<dbReference type="SMART" id="SM00349">
    <property type="entry name" value="KRAB"/>
    <property type="match status" value="1"/>
</dbReference>
<dbReference type="Pfam" id="PF01352">
    <property type="entry name" value="KRAB"/>
    <property type="match status" value="1"/>
</dbReference>
<dbReference type="FunFam" id="3.30.160.60:FF:001602">
    <property type="entry name" value="Zinc finger protein 490"/>
    <property type="match status" value="1"/>
</dbReference>
<dbReference type="FunFam" id="3.30.160.60:FF:002716">
    <property type="entry name" value="Zinc finger protein 212"/>
    <property type="match status" value="1"/>
</dbReference>
<reference evidence="16" key="1">
    <citation type="submission" date="2025-08" db="UniProtKB">
        <authorList>
            <consortium name="Ensembl"/>
        </authorList>
    </citation>
    <scope>IDENTIFICATION</scope>
</reference>
<feature type="domain" description="C2H2-type" evidence="14">
    <location>
        <begin position="498"/>
        <end position="525"/>
    </location>
</feature>
<evidence type="ECO:0000256" key="10">
    <source>
        <dbReference type="ARBA" id="ARBA00023163"/>
    </source>
</evidence>
<sequence length="689" mass="78288">MNVSSSLLNPVIVLAFTASSGKEFHRLTVRCVKNFLLFVLNLSLEQRLAWALSNTAILLVSPGSPPLRYSLPCTPVIRLMVRPWRSWNIGAGLTPFLFVANLFFSPCKQAPQWDVTAEQPVPLTPPAAPDQTSEADMQLPLEQTAMWPEVTVETTVESHATRLLTLEGRMGMAENKLVGCERTVVEFGNQLESKWAVLGTLIQEYGLLQRRLENMENLLKKKDVWILKLPPGTQGEVPKVPVKFDEVSGCFSGQEWGVLEQRREELHKNTMRNNYETLISLGKDELKIPLQLFAVHRGVCTSPACREGLNQKSSLPHPQRSQVLAGAKPYKCSEGEMTFSLKSSLLKHQVSHPGPYTCAKCRKSFRLKISLLVHQRLHAGKGEGALLCTDCGKNFSHPSQLARHQRIHTGERPYQCTACEKSFTEKSKLTNHYRTHTGERPYACTQCGKRFIRKHHLLKHQRVHTGERPYQCPECEKSFTQKYYLVDHQRLHTGERPFQCPACQKSFTEKSKLTSHFRIHTGERPYHCGECGKRFTEKSQLTNHFRIHTGERPYACAQCDKCFIRKHHLLKHQRVHTGERLHRCPQCEKSFRYKQSLNCHLKLHLGNHCPVPRATNPGSQQLETGTQTTLLGVKKENKQTWLGRGCRGGERDKKKKNPTGKKWMQKRSWNGNLEGIGAQGTGWEADGHG</sequence>
<feature type="compositionally biased region" description="Basic residues" evidence="13">
    <location>
        <begin position="653"/>
        <end position="665"/>
    </location>
</feature>
<feature type="domain" description="KRAB" evidence="15">
    <location>
        <begin position="242"/>
        <end position="314"/>
    </location>
</feature>
<dbReference type="FunFam" id="3.30.160.60:FF:001506">
    <property type="entry name" value="Zinc finger protein"/>
    <property type="match status" value="1"/>
</dbReference>
<evidence type="ECO:0000313" key="16">
    <source>
        <dbReference type="Ensembl" id="ENSCSRP00000007321.1"/>
    </source>
</evidence>
<dbReference type="InterPro" id="IPR036236">
    <property type="entry name" value="Znf_C2H2_sf"/>
</dbReference>
<feature type="domain" description="C2H2-type" evidence="14">
    <location>
        <begin position="582"/>
        <end position="609"/>
    </location>
</feature>
<dbReference type="Proteomes" id="UP000694403">
    <property type="component" value="Unplaced"/>
</dbReference>
<comment type="function">
    <text evidence="1">May be involved in transcriptional regulation.</text>
</comment>
<evidence type="ECO:0000256" key="9">
    <source>
        <dbReference type="ARBA" id="ARBA00023125"/>
    </source>
</evidence>
<dbReference type="InterPro" id="IPR001909">
    <property type="entry name" value="KRAB"/>
</dbReference>
<dbReference type="GO" id="GO:0000981">
    <property type="term" value="F:DNA-binding transcription factor activity, RNA polymerase II-specific"/>
    <property type="evidence" value="ECO:0007669"/>
    <property type="project" value="TreeGrafter"/>
</dbReference>
<evidence type="ECO:0000313" key="17">
    <source>
        <dbReference type="Proteomes" id="UP000694403"/>
    </source>
</evidence>
<dbReference type="GO" id="GO:0008270">
    <property type="term" value="F:zinc ion binding"/>
    <property type="evidence" value="ECO:0007669"/>
    <property type="project" value="UniProtKB-KW"/>
</dbReference>
<protein>
    <submittedName>
        <fullName evidence="16">Uncharacterized protein</fullName>
    </submittedName>
</protein>
<dbReference type="CDD" id="cd07765">
    <property type="entry name" value="KRAB_A-box"/>
    <property type="match status" value="1"/>
</dbReference>
<dbReference type="FunFam" id="3.30.160.60:FF:000414">
    <property type="entry name" value="Zinc finger protein 398"/>
    <property type="match status" value="2"/>
</dbReference>
<dbReference type="PANTHER" id="PTHR24388">
    <property type="entry name" value="ZINC FINGER PROTEIN"/>
    <property type="match status" value="1"/>
</dbReference>
<evidence type="ECO:0000256" key="1">
    <source>
        <dbReference type="ARBA" id="ARBA00003767"/>
    </source>
</evidence>
<organism evidence="16 17">
    <name type="scientific">Chelydra serpentina</name>
    <name type="common">Snapping turtle</name>
    <name type="synonym">Testudo serpentina</name>
    <dbReference type="NCBI Taxonomy" id="8475"/>
    <lineage>
        <taxon>Eukaryota</taxon>
        <taxon>Metazoa</taxon>
        <taxon>Chordata</taxon>
        <taxon>Craniata</taxon>
        <taxon>Vertebrata</taxon>
        <taxon>Euteleostomi</taxon>
        <taxon>Archelosauria</taxon>
        <taxon>Testudinata</taxon>
        <taxon>Testudines</taxon>
        <taxon>Cryptodira</taxon>
        <taxon>Durocryptodira</taxon>
        <taxon>Americhelydia</taxon>
        <taxon>Chelydroidea</taxon>
        <taxon>Chelydridae</taxon>
        <taxon>Chelydra</taxon>
    </lineage>
</organism>
<evidence type="ECO:0000256" key="8">
    <source>
        <dbReference type="ARBA" id="ARBA00023015"/>
    </source>
</evidence>
<name>A0A8C3RZI6_CHESE</name>
<keyword evidence="7" id="KW-0862">Zinc</keyword>
<keyword evidence="9" id="KW-0238">DNA-binding</keyword>
<dbReference type="SUPFAM" id="SSF109640">
    <property type="entry name" value="KRAB domain (Kruppel-associated box)"/>
    <property type="match status" value="1"/>
</dbReference>
<feature type="domain" description="C2H2-type" evidence="14">
    <location>
        <begin position="470"/>
        <end position="497"/>
    </location>
</feature>
<dbReference type="InterPro" id="IPR013087">
    <property type="entry name" value="Znf_C2H2_type"/>
</dbReference>
<dbReference type="Pfam" id="PF00096">
    <property type="entry name" value="zf-C2H2"/>
    <property type="match status" value="8"/>
</dbReference>
<evidence type="ECO:0000256" key="4">
    <source>
        <dbReference type="ARBA" id="ARBA00022723"/>
    </source>
</evidence>
<comment type="similarity">
    <text evidence="3">Belongs to the krueppel C2H2-type zinc-finger protein family.</text>
</comment>
<dbReference type="Gene3D" id="6.10.140.140">
    <property type="match status" value="1"/>
</dbReference>
<dbReference type="FunFam" id="3.30.160.60:FF:001818">
    <property type="entry name" value="GDNF-inducible zinc finger protein 1 isoform X1"/>
    <property type="match status" value="1"/>
</dbReference>
<dbReference type="PROSITE" id="PS00028">
    <property type="entry name" value="ZINC_FINGER_C2H2_1"/>
    <property type="match status" value="9"/>
</dbReference>
<evidence type="ECO:0000259" key="14">
    <source>
        <dbReference type="PROSITE" id="PS50157"/>
    </source>
</evidence>
<evidence type="ECO:0000256" key="7">
    <source>
        <dbReference type="ARBA" id="ARBA00022833"/>
    </source>
</evidence>
<feature type="domain" description="C2H2-type" evidence="14">
    <location>
        <begin position="330"/>
        <end position="357"/>
    </location>
</feature>
<feature type="domain" description="C2H2-type" evidence="14">
    <location>
        <begin position="442"/>
        <end position="469"/>
    </location>
</feature>
<accession>A0A8C3RZI6</accession>
<reference evidence="16" key="2">
    <citation type="submission" date="2025-09" db="UniProtKB">
        <authorList>
            <consortium name="Ensembl"/>
        </authorList>
    </citation>
    <scope>IDENTIFICATION</scope>
</reference>
<evidence type="ECO:0000256" key="2">
    <source>
        <dbReference type="ARBA" id="ARBA00004123"/>
    </source>
</evidence>
<evidence type="ECO:0000259" key="15">
    <source>
        <dbReference type="PROSITE" id="PS50805"/>
    </source>
</evidence>
<dbReference type="FunFam" id="3.30.160.60:FF:003288">
    <property type="entry name" value="Uncharacterized protein"/>
    <property type="match status" value="1"/>
</dbReference>
<feature type="domain" description="C2H2-type" evidence="14">
    <location>
        <begin position="356"/>
        <end position="383"/>
    </location>
</feature>
<evidence type="ECO:0000256" key="5">
    <source>
        <dbReference type="ARBA" id="ARBA00022737"/>
    </source>
</evidence>
<evidence type="ECO:0000256" key="3">
    <source>
        <dbReference type="ARBA" id="ARBA00006991"/>
    </source>
</evidence>
<evidence type="ECO:0000256" key="11">
    <source>
        <dbReference type="ARBA" id="ARBA00023242"/>
    </source>
</evidence>
<dbReference type="InterPro" id="IPR050527">
    <property type="entry name" value="Snail/Krueppel_Znf"/>
</dbReference>
<dbReference type="Ensembl" id="ENSCSRT00000007556.1">
    <property type="protein sequence ID" value="ENSCSRP00000007321.1"/>
    <property type="gene ID" value="ENSCSRG00000005370.1"/>
</dbReference>
<keyword evidence="10" id="KW-0804">Transcription</keyword>
<evidence type="ECO:0000256" key="13">
    <source>
        <dbReference type="SAM" id="MobiDB-lite"/>
    </source>
</evidence>
<dbReference type="Gene3D" id="3.30.160.60">
    <property type="entry name" value="Classic Zinc Finger"/>
    <property type="match status" value="10"/>
</dbReference>
<keyword evidence="6 12" id="KW-0863">Zinc-finger</keyword>
<keyword evidence="11" id="KW-0539">Nucleus</keyword>
<dbReference type="PANTHER" id="PTHR24388:SF96">
    <property type="entry name" value="GENE, 32687-RELATED"/>
    <property type="match status" value="1"/>
</dbReference>
<keyword evidence="4" id="KW-0479">Metal-binding</keyword>
<proteinExistence type="inferred from homology"/>
<dbReference type="FunFam" id="3.30.160.60:FF:002343">
    <property type="entry name" value="Zinc finger protein 33A"/>
    <property type="match status" value="1"/>
</dbReference>
<dbReference type="SMART" id="SM00355">
    <property type="entry name" value="ZnF_C2H2"/>
    <property type="match status" value="10"/>
</dbReference>
<dbReference type="PROSITE" id="PS50157">
    <property type="entry name" value="ZINC_FINGER_C2H2_2"/>
    <property type="match status" value="10"/>
</dbReference>